<evidence type="ECO:0000313" key="2">
    <source>
        <dbReference type="EMBL" id="QHT19882.1"/>
    </source>
</evidence>
<dbReference type="EMBL" id="MN739670">
    <property type="protein sequence ID" value="QHT19882.1"/>
    <property type="molecule type" value="Genomic_DNA"/>
</dbReference>
<proteinExistence type="predicted"/>
<dbReference type="AlphaFoldDB" id="A0A6C0DTP0"/>
<feature type="region of interest" description="Disordered" evidence="1">
    <location>
        <begin position="32"/>
        <end position="104"/>
    </location>
</feature>
<organism evidence="2">
    <name type="scientific">viral metagenome</name>
    <dbReference type="NCBI Taxonomy" id="1070528"/>
    <lineage>
        <taxon>unclassified sequences</taxon>
        <taxon>metagenomes</taxon>
        <taxon>organismal metagenomes</taxon>
    </lineage>
</organism>
<feature type="compositionally biased region" description="Basic residues" evidence="1">
    <location>
        <begin position="70"/>
        <end position="104"/>
    </location>
</feature>
<accession>A0A6C0DTP0</accession>
<feature type="compositionally biased region" description="Basic and acidic residues" evidence="1">
    <location>
        <begin position="44"/>
        <end position="57"/>
    </location>
</feature>
<reference evidence="2" key="1">
    <citation type="journal article" date="2020" name="Nature">
        <title>Giant virus diversity and host interactions through global metagenomics.</title>
        <authorList>
            <person name="Schulz F."/>
            <person name="Roux S."/>
            <person name="Paez-Espino D."/>
            <person name="Jungbluth S."/>
            <person name="Walsh D.A."/>
            <person name="Denef V.J."/>
            <person name="McMahon K.D."/>
            <person name="Konstantinidis K.T."/>
            <person name="Eloe-Fadrosh E.A."/>
            <person name="Kyrpides N.C."/>
            <person name="Woyke T."/>
        </authorList>
    </citation>
    <scope>NUCLEOTIDE SEQUENCE</scope>
    <source>
        <strain evidence="2">GVMAG-M-3300023174-5</strain>
    </source>
</reference>
<name>A0A6C0DTP0_9ZZZZ</name>
<sequence>MANAWLTLVKKTFDIGRGKDKDYSYKQAMIDAKKAHDSGAGTKVETKEVKPAGEKTPEGTSDMETTGKARGTKKSKKSGKKSKKSMKKSKKSAKKSKKTRKSRK</sequence>
<protein>
    <submittedName>
        <fullName evidence="2">Uncharacterized protein</fullName>
    </submittedName>
</protein>
<evidence type="ECO:0000256" key="1">
    <source>
        <dbReference type="SAM" id="MobiDB-lite"/>
    </source>
</evidence>